<dbReference type="NCBIfam" id="TIGR00453">
    <property type="entry name" value="ispD"/>
    <property type="match status" value="1"/>
</dbReference>
<evidence type="ECO:0000256" key="6">
    <source>
        <dbReference type="ARBA" id="ARBA00009789"/>
    </source>
</evidence>
<feature type="binding site" evidence="13">
    <location>
        <begin position="258"/>
        <end position="259"/>
    </location>
    <ligand>
        <name>4-CDP-2-C-methyl-D-erythritol 2-phosphate</name>
        <dbReference type="ChEBI" id="CHEBI:57919"/>
    </ligand>
</feature>
<feature type="binding site" evidence="13">
    <location>
        <position position="266"/>
    </location>
    <ligand>
        <name>a divalent metal cation</name>
        <dbReference type="ChEBI" id="CHEBI:60240"/>
    </ligand>
</feature>
<dbReference type="Pfam" id="PF02542">
    <property type="entry name" value="YgbB"/>
    <property type="match status" value="1"/>
</dbReference>
<dbReference type="PANTHER" id="PTHR43181">
    <property type="entry name" value="2-C-METHYL-D-ERYTHRITOL 2,4-CYCLODIPHOSPHATE SYNTHASE, CHLOROPLASTIC"/>
    <property type="match status" value="1"/>
</dbReference>
<keyword evidence="16" id="KW-1185">Reference proteome</keyword>
<dbReference type="NCBIfam" id="TIGR00151">
    <property type="entry name" value="ispF"/>
    <property type="match status" value="1"/>
</dbReference>
<dbReference type="Pfam" id="PF01128">
    <property type="entry name" value="IspD"/>
    <property type="match status" value="1"/>
</dbReference>
<accession>A0ABR9QVF5</accession>
<comment type="catalytic activity">
    <reaction evidence="2 13">
        <text>2-C-methyl-D-erythritol 4-phosphate + CTP + H(+) = 4-CDP-2-C-methyl-D-erythritol + diphosphate</text>
        <dbReference type="Rhea" id="RHEA:13429"/>
        <dbReference type="ChEBI" id="CHEBI:15378"/>
        <dbReference type="ChEBI" id="CHEBI:33019"/>
        <dbReference type="ChEBI" id="CHEBI:37563"/>
        <dbReference type="ChEBI" id="CHEBI:57823"/>
        <dbReference type="ChEBI" id="CHEBI:58262"/>
        <dbReference type="EC" id="2.7.7.60"/>
    </reaction>
</comment>
<dbReference type="Gene3D" id="3.30.1330.50">
    <property type="entry name" value="2-C-methyl-D-erythritol 2,4-cyclodiphosphate synthase"/>
    <property type="match status" value="1"/>
</dbReference>
<feature type="binding site" evidence="13">
    <location>
        <position position="234"/>
    </location>
    <ligand>
        <name>a divalent metal cation</name>
        <dbReference type="ChEBI" id="CHEBI:60240"/>
    </ligand>
</feature>
<gene>
    <name evidence="13" type="primary">ispDF</name>
    <name evidence="15" type="ORF">INF20_00925</name>
</gene>
<dbReference type="InterPro" id="IPR026596">
    <property type="entry name" value="IspD/F"/>
</dbReference>
<comment type="function">
    <text evidence="13">Bifunctional enzyme that catalyzes the formation of 4-diphosphocytidyl-2-C-methyl-D-erythritol from CTP and 2-C-methyl-D-erythritol 4-phosphate (MEP) (IspD), and catalyzes the conversion of 4-diphosphocytidyl-2-C-methyl-D-erythritol 2-phosphate (CDP-ME2P) to 2-C-methyl-D-erythritol 2,4-cyclodiphosphate (ME-CPP) with a corresponding release of cytidine 5-monophosphate (CMP) (IspF).</text>
</comment>
<comment type="similarity">
    <text evidence="6">Belongs to the IspD/TarI cytidylyltransferase family. IspD subfamily.</text>
</comment>
<dbReference type="InterPro" id="IPR029044">
    <property type="entry name" value="Nucleotide-diphossugar_trans"/>
</dbReference>
<dbReference type="InterPro" id="IPR001228">
    <property type="entry name" value="IspD"/>
</dbReference>
<dbReference type="HAMAP" id="MF_00107">
    <property type="entry name" value="IspF"/>
    <property type="match status" value="1"/>
</dbReference>
<feature type="binding site" evidence="13">
    <location>
        <begin position="232"/>
        <end position="234"/>
    </location>
    <ligand>
        <name>4-CDP-2-C-methyl-D-erythritol 2-phosphate</name>
        <dbReference type="ChEBI" id="CHEBI:57919"/>
    </ligand>
</feature>
<dbReference type="PANTHER" id="PTHR43181:SF1">
    <property type="entry name" value="2-C-METHYL-D-ERYTHRITOL 2,4-CYCLODIPHOSPHATE SYNTHASE, CHLOROPLASTIC"/>
    <property type="match status" value="1"/>
</dbReference>
<keyword evidence="9 13" id="KW-0479">Metal-binding</keyword>
<dbReference type="HAMAP" id="MF_01520">
    <property type="entry name" value="IspDF"/>
    <property type="match status" value="1"/>
</dbReference>
<evidence type="ECO:0000259" key="14">
    <source>
        <dbReference type="Pfam" id="PF02542"/>
    </source>
</evidence>
<feature type="site" description="Positions MEP for the nucleophilic attack" evidence="13">
    <location>
        <position position="158"/>
    </location>
</feature>
<feature type="site" description="Transition state stabilizer" evidence="13">
    <location>
        <position position="357"/>
    </location>
</feature>
<feature type="domain" description="2-C-methyl-D-erythritol 2,4-cyclodiphosphate synthase" evidence="14">
    <location>
        <begin position="226"/>
        <end position="378"/>
    </location>
</feature>
<evidence type="ECO:0000256" key="11">
    <source>
        <dbReference type="ARBA" id="ARBA00023239"/>
    </source>
</evidence>
<comment type="similarity">
    <text evidence="13">In the N-terminal section; belongs to the IspD/TarI cytidylyltransferase family. IspD subfamily.</text>
</comment>
<feature type="binding site" evidence="13">
    <location>
        <begin position="280"/>
        <end position="282"/>
    </location>
    <ligand>
        <name>4-CDP-2-C-methyl-D-erythritol 2-phosphate</name>
        <dbReference type="ChEBI" id="CHEBI:57919"/>
    </ligand>
</feature>
<comment type="catalytic activity">
    <reaction evidence="1 13">
        <text>4-CDP-2-C-methyl-D-erythritol 2-phosphate = 2-C-methyl-D-erythritol 2,4-cyclic diphosphate + CMP</text>
        <dbReference type="Rhea" id="RHEA:23864"/>
        <dbReference type="ChEBI" id="CHEBI:57919"/>
        <dbReference type="ChEBI" id="CHEBI:58483"/>
        <dbReference type="ChEBI" id="CHEBI:60377"/>
        <dbReference type="EC" id="4.6.1.12"/>
    </reaction>
</comment>
<comment type="caution">
    <text evidence="13">Lacks conserved residue(s) required for the propagation of feature annotation.</text>
</comment>
<dbReference type="EC" id="2.7.7.60" evidence="13"/>
<comment type="pathway">
    <text evidence="5 13">Isoprenoid biosynthesis; isopentenyl diphosphate biosynthesis via DXP pathway; isopentenyl diphosphate from 1-deoxy-D-xylulose 5-phosphate: step 2/6.</text>
</comment>
<dbReference type="InterPro" id="IPR020555">
    <property type="entry name" value="MECDP_synthase_CS"/>
</dbReference>
<dbReference type="EC" id="4.6.1.12" evidence="13"/>
<dbReference type="RefSeq" id="WP_226384517.1">
    <property type="nucleotide sequence ID" value="NZ_JADCKA010000001.1"/>
</dbReference>
<feature type="site" description="Positions MEP for the nucleophilic attack" evidence="13">
    <location>
        <position position="214"/>
    </location>
</feature>
<evidence type="ECO:0000256" key="13">
    <source>
        <dbReference type="HAMAP-Rule" id="MF_01520"/>
    </source>
</evidence>
<feature type="site" description="Transition state stabilizer" evidence="13">
    <location>
        <position position="19"/>
    </location>
</feature>
<evidence type="ECO:0000256" key="12">
    <source>
        <dbReference type="ARBA" id="ARBA00023268"/>
    </source>
</evidence>
<comment type="cofactor">
    <cofactor evidence="3 13">
        <name>a divalent metal cation</name>
        <dbReference type="ChEBI" id="CHEBI:60240"/>
    </cofactor>
</comment>
<dbReference type="PROSITE" id="PS01295">
    <property type="entry name" value="ISPD"/>
    <property type="match status" value="1"/>
</dbReference>
<keyword evidence="7 13" id="KW-0808">Transferase</keyword>
<dbReference type="CDD" id="cd02516">
    <property type="entry name" value="CDP-ME_synthetase"/>
    <property type="match status" value="1"/>
</dbReference>
<dbReference type="InterPro" id="IPR034683">
    <property type="entry name" value="IspD/TarI"/>
</dbReference>
<dbReference type="PROSITE" id="PS01350">
    <property type="entry name" value="ISPF"/>
    <property type="match status" value="1"/>
</dbReference>
<sequence length="381" mass="41702">MYKGRRIGAIIAAAGSGSRMGGDKPKQFLNVDGIPVIAKTYRAFADCDMIDVIYVVTGEDMMQQCKNHMVPYLDTKQLKKFGGIVSGGNERQDSVYNALIAVKEQGGVDYVLIHDAARPFVTGKIIETTVKAAESRDAAIVCVRPKDTIRTVDETLDRRSLMIVQTPQGFRFDLLMNAYEKAYADGYYGTDDASLVERIGVHPALVEGSYANIKLTTREDLPSVTRIGKGFDVHRLVEERKCIIGGVDIPNKKGLLGHSDADVLTHAIMDALLGAAALGDIGRIFPDSDEQFKNADSIKMLEQVGYMIREKGYGISNIDATVICERPKISPYVEEMIENIAKALKIDSDRINIKGTTTEKLGFTGRKEGIAAEAVCILNTL</sequence>
<feature type="site" description="Transition state stabilizer" evidence="13">
    <location>
        <position position="26"/>
    </location>
</feature>
<evidence type="ECO:0000256" key="3">
    <source>
        <dbReference type="ARBA" id="ARBA00001968"/>
    </source>
</evidence>
<keyword evidence="8 13" id="KW-0548">Nucleotidyltransferase</keyword>
<comment type="caution">
    <text evidence="15">The sequence shown here is derived from an EMBL/GenBank/DDBJ whole genome shotgun (WGS) entry which is preliminary data.</text>
</comment>
<dbReference type="SUPFAM" id="SSF53448">
    <property type="entry name" value="Nucleotide-diphospho-sugar transferases"/>
    <property type="match status" value="1"/>
</dbReference>
<dbReference type="EMBL" id="JADCKA010000001">
    <property type="protein sequence ID" value="MBE5034853.1"/>
    <property type="molecule type" value="Genomic_DNA"/>
</dbReference>
<name>A0ABR9QVF5_9FIRM</name>
<dbReference type="InterPro" id="IPR003526">
    <property type="entry name" value="MECDP_synthase"/>
</dbReference>
<proteinExistence type="inferred from homology"/>
<feature type="binding site" evidence="13">
    <location>
        <begin position="285"/>
        <end position="289"/>
    </location>
    <ligand>
        <name>4-CDP-2-C-methyl-D-erythritol 2-phosphate</name>
        <dbReference type="ChEBI" id="CHEBI:57919"/>
    </ligand>
</feature>
<evidence type="ECO:0000256" key="1">
    <source>
        <dbReference type="ARBA" id="ARBA00000200"/>
    </source>
</evidence>
<feature type="binding site" evidence="13">
    <location>
        <position position="232"/>
    </location>
    <ligand>
        <name>a divalent metal cation</name>
        <dbReference type="ChEBI" id="CHEBI:60240"/>
    </ligand>
</feature>
<dbReference type="InterPro" id="IPR036571">
    <property type="entry name" value="MECDP_synthase_sf"/>
</dbReference>
<comment type="similarity">
    <text evidence="13">In the C-terminal section; belongs to the IspF family.</text>
</comment>
<dbReference type="SUPFAM" id="SSF69765">
    <property type="entry name" value="IpsF-like"/>
    <property type="match status" value="1"/>
</dbReference>
<dbReference type="HAMAP" id="MF_00108">
    <property type="entry name" value="IspD"/>
    <property type="match status" value="1"/>
</dbReference>
<evidence type="ECO:0000256" key="8">
    <source>
        <dbReference type="ARBA" id="ARBA00022695"/>
    </source>
</evidence>
<dbReference type="InterPro" id="IPR018294">
    <property type="entry name" value="ISPD_synthase_CS"/>
</dbReference>
<feature type="region of interest" description="2-C-methyl-D-erythritol 2,4-cyclodiphosphate synthase" evidence="13">
    <location>
        <begin position="226"/>
        <end position="381"/>
    </location>
</feature>
<evidence type="ECO:0000256" key="9">
    <source>
        <dbReference type="ARBA" id="ARBA00022723"/>
    </source>
</evidence>
<feature type="region of interest" description="2-C-methyl-D-erythritol 4-phosphate cytidylyltransferase" evidence="13">
    <location>
        <begin position="1"/>
        <end position="225"/>
    </location>
</feature>
<keyword evidence="10 13" id="KW-0414">Isoprene biosynthesis</keyword>
<protein>
    <recommendedName>
        <fullName evidence="13">Bifunctional enzyme IspD/IspF</fullName>
    </recommendedName>
    <domain>
        <recommendedName>
            <fullName evidence="13">2-C-methyl-D-erythritol 4-phosphate cytidylyltransferase</fullName>
            <ecNumber evidence="13">2.7.7.60</ecNumber>
        </recommendedName>
        <alternativeName>
            <fullName evidence="13">4-diphosphocytidyl-2C-methyl-D-erythritol synthase</fullName>
        </alternativeName>
        <alternativeName>
            <fullName evidence="13">MEP cytidylyltransferase</fullName>
            <shortName evidence="13">MCT</shortName>
        </alternativeName>
    </domain>
    <domain>
        <recommendedName>
            <fullName evidence="13">2-C-methyl-D-erythritol 2,4-cyclodiphosphate synthase</fullName>
            <shortName evidence="13">MECDP-synthase</shortName>
            <shortName evidence="13">MECPP-synthase</shortName>
            <shortName evidence="13">MECPS</shortName>
            <ecNumber evidence="13">4.6.1.12</ecNumber>
        </recommendedName>
    </domain>
</protein>
<dbReference type="Gene3D" id="3.90.550.10">
    <property type="entry name" value="Spore Coat Polysaccharide Biosynthesis Protein SpsA, Chain A"/>
    <property type="match status" value="1"/>
</dbReference>
<feature type="binding site" evidence="13">
    <location>
        <position position="366"/>
    </location>
    <ligand>
        <name>4-CDP-2-C-methyl-D-erythritol 2-phosphate</name>
        <dbReference type="ChEBI" id="CHEBI:57919"/>
    </ligand>
</feature>
<feature type="binding site" evidence="13">
    <location>
        <begin position="356"/>
        <end position="359"/>
    </location>
    <ligand>
        <name>4-CDP-2-C-methyl-D-erythritol 2-phosphate</name>
        <dbReference type="ChEBI" id="CHEBI:57919"/>
    </ligand>
</feature>
<dbReference type="CDD" id="cd00554">
    <property type="entry name" value="MECDP_synthase"/>
    <property type="match status" value="1"/>
</dbReference>
<evidence type="ECO:0000256" key="4">
    <source>
        <dbReference type="ARBA" id="ARBA00004709"/>
    </source>
</evidence>
<evidence type="ECO:0000313" key="16">
    <source>
        <dbReference type="Proteomes" id="UP001516588"/>
    </source>
</evidence>
<evidence type="ECO:0000256" key="2">
    <source>
        <dbReference type="ARBA" id="ARBA00001282"/>
    </source>
</evidence>
<evidence type="ECO:0000256" key="10">
    <source>
        <dbReference type="ARBA" id="ARBA00023229"/>
    </source>
</evidence>
<reference evidence="15 16" key="1">
    <citation type="submission" date="2020-10" db="EMBL/GenBank/DDBJ databases">
        <title>ChiBAC.</title>
        <authorList>
            <person name="Zenner C."/>
            <person name="Hitch T.C.A."/>
            <person name="Clavel T."/>
        </authorList>
    </citation>
    <scope>NUCLEOTIDE SEQUENCE [LARGE SCALE GENOMIC DNA]</scope>
    <source>
        <strain evidence="15 16">DSM 108706</strain>
    </source>
</reference>
<evidence type="ECO:0000256" key="7">
    <source>
        <dbReference type="ARBA" id="ARBA00022679"/>
    </source>
</evidence>
<evidence type="ECO:0000256" key="5">
    <source>
        <dbReference type="ARBA" id="ARBA00004787"/>
    </source>
</evidence>
<organism evidence="15 16">
    <name type="scientific">Gallibacter intestinalis</name>
    <dbReference type="NCBI Taxonomy" id="2779356"/>
    <lineage>
        <taxon>Bacteria</taxon>
        <taxon>Bacillati</taxon>
        <taxon>Bacillota</taxon>
        <taxon>Clostridia</taxon>
        <taxon>Eubacteriales</taxon>
        <taxon>Eubacteriaceae</taxon>
        <taxon>Gallibacter</taxon>
    </lineage>
</organism>
<dbReference type="GO" id="GO:0008685">
    <property type="term" value="F:2-C-methyl-D-erythritol 2,4-cyclodiphosphate synthase activity"/>
    <property type="evidence" value="ECO:0007669"/>
    <property type="project" value="UniProtKB-EC"/>
</dbReference>
<dbReference type="Proteomes" id="UP001516588">
    <property type="component" value="Unassembled WGS sequence"/>
</dbReference>
<feature type="site" description="Transition state stabilizer" evidence="13">
    <location>
        <position position="258"/>
    </location>
</feature>
<feature type="binding site" evidence="13">
    <location>
        <position position="363"/>
    </location>
    <ligand>
        <name>4-CDP-2-C-methyl-D-erythritol 2-phosphate</name>
        <dbReference type="ChEBI" id="CHEBI:57919"/>
    </ligand>
</feature>
<evidence type="ECO:0000313" key="15">
    <source>
        <dbReference type="EMBL" id="MBE5034853.1"/>
    </source>
</evidence>
<keyword evidence="12 13" id="KW-0511">Multifunctional enzyme</keyword>
<keyword evidence="11 13" id="KW-0456">Lyase</keyword>
<comment type="pathway">
    <text evidence="4 13">Isoprenoid biosynthesis; isopentenyl diphosphate biosynthesis via DXP pathway; isopentenyl diphosphate from 1-deoxy-D-xylulose 5-phosphate: step 4/6.</text>
</comment>